<keyword evidence="2 7" id="KW-0813">Transport</keyword>
<dbReference type="PROSITE" id="PS50928">
    <property type="entry name" value="ABC_TM1"/>
    <property type="match status" value="1"/>
</dbReference>
<reference evidence="9 10" key="1">
    <citation type="submission" date="2024-10" db="EMBL/GenBank/DDBJ databases">
        <title>The Natural Products Discovery Center: Release of the First 8490 Sequenced Strains for Exploring Actinobacteria Biosynthetic Diversity.</title>
        <authorList>
            <person name="Kalkreuter E."/>
            <person name="Kautsar S.A."/>
            <person name="Yang D."/>
            <person name="Bader C.D."/>
            <person name="Teijaro C.N."/>
            <person name="Fluegel L."/>
            <person name="Davis C.M."/>
            <person name="Simpson J.R."/>
            <person name="Lauterbach L."/>
            <person name="Steele A.D."/>
            <person name="Gui C."/>
            <person name="Meng S."/>
            <person name="Li G."/>
            <person name="Viehrig K."/>
            <person name="Ye F."/>
            <person name="Su P."/>
            <person name="Kiefer A.F."/>
            <person name="Nichols A."/>
            <person name="Cepeda A.J."/>
            <person name="Yan W."/>
            <person name="Fan B."/>
            <person name="Jiang Y."/>
            <person name="Adhikari A."/>
            <person name="Zheng C.-J."/>
            <person name="Schuster L."/>
            <person name="Cowan T.M."/>
            <person name="Smanski M.J."/>
            <person name="Chevrette M.G."/>
            <person name="De Carvalho L.P.S."/>
            <person name="Shen B."/>
        </authorList>
    </citation>
    <scope>NUCLEOTIDE SEQUENCE [LARGE SCALE GENOMIC DNA]</scope>
    <source>
        <strain evidence="9 10">NPDC000087</strain>
    </source>
</reference>
<dbReference type="EMBL" id="JBIAZU010000006">
    <property type="protein sequence ID" value="MFF5293988.1"/>
    <property type="molecule type" value="Genomic_DNA"/>
</dbReference>
<feature type="transmembrane region" description="Helical" evidence="7">
    <location>
        <begin position="276"/>
        <end position="298"/>
    </location>
</feature>
<proteinExistence type="inferred from homology"/>
<evidence type="ECO:0000313" key="10">
    <source>
        <dbReference type="Proteomes" id="UP001602245"/>
    </source>
</evidence>
<name>A0ABW6WLU8_9ACTN</name>
<organism evidence="9 10">
    <name type="scientific">Paractinoplanes globisporus</name>
    <dbReference type="NCBI Taxonomy" id="113565"/>
    <lineage>
        <taxon>Bacteria</taxon>
        <taxon>Bacillati</taxon>
        <taxon>Actinomycetota</taxon>
        <taxon>Actinomycetes</taxon>
        <taxon>Micromonosporales</taxon>
        <taxon>Micromonosporaceae</taxon>
        <taxon>Paractinoplanes</taxon>
    </lineage>
</organism>
<dbReference type="SUPFAM" id="SSF161098">
    <property type="entry name" value="MetI-like"/>
    <property type="match status" value="1"/>
</dbReference>
<evidence type="ECO:0000313" key="9">
    <source>
        <dbReference type="EMBL" id="MFF5293988.1"/>
    </source>
</evidence>
<evidence type="ECO:0000259" key="8">
    <source>
        <dbReference type="PROSITE" id="PS50928"/>
    </source>
</evidence>
<evidence type="ECO:0000256" key="7">
    <source>
        <dbReference type="RuleBase" id="RU363032"/>
    </source>
</evidence>
<feature type="transmembrane region" description="Helical" evidence="7">
    <location>
        <begin position="87"/>
        <end position="108"/>
    </location>
</feature>
<evidence type="ECO:0000256" key="5">
    <source>
        <dbReference type="ARBA" id="ARBA00022989"/>
    </source>
</evidence>
<dbReference type="RefSeq" id="WP_020512231.1">
    <property type="nucleotide sequence ID" value="NZ_JBIAZU010000006.1"/>
</dbReference>
<evidence type="ECO:0000256" key="3">
    <source>
        <dbReference type="ARBA" id="ARBA00022475"/>
    </source>
</evidence>
<protein>
    <submittedName>
        <fullName evidence="9">Carbohydrate ABC transporter permease</fullName>
    </submittedName>
</protein>
<dbReference type="CDD" id="cd06261">
    <property type="entry name" value="TM_PBP2"/>
    <property type="match status" value="1"/>
</dbReference>
<dbReference type="Gene3D" id="1.10.3720.10">
    <property type="entry name" value="MetI-like"/>
    <property type="match status" value="1"/>
</dbReference>
<evidence type="ECO:0000256" key="1">
    <source>
        <dbReference type="ARBA" id="ARBA00004651"/>
    </source>
</evidence>
<dbReference type="Pfam" id="PF00528">
    <property type="entry name" value="BPD_transp_1"/>
    <property type="match status" value="1"/>
</dbReference>
<comment type="caution">
    <text evidence="9">The sequence shown here is derived from an EMBL/GenBank/DDBJ whole genome shotgun (WGS) entry which is preliminary data.</text>
</comment>
<gene>
    <name evidence="9" type="ORF">ACFY35_31525</name>
</gene>
<dbReference type="InterPro" id="IPR035906">
    <property type="entry name" value="MetI-like_sf"/>
</dbReference>
<evidence type="ECO:0000256" key="4">
    <source>
        <dbReference type="ARBA" id="ARBA00022692"/>
    </source>
</evidence>
<feature type="transmembrane region" description="Helical" evidence="7">
    <location>
        <begin position="120"/>
        <end position="141"/>
    </location>
</feature>
<dbReference type="PANTHER" id="PTHR30193">
    <property type="entry name" value="ABC TRANSPORTER PERMEASE PROTEIN"/>
    <property type="match status" value="1"/>
</dbReference>
<feature type="transmembrane region" description="Helical" evidence="7">
    <location>
        <begin position="171"/>
        <end position="195"/>
    </location>
</feature>
<dbReference type="Proteomes" id="UP001602245">
    <property type="component" value="Unassembled WGS sequence"/>
</dbReference>
<keyword evidence="3" id="KW-1003">Cell membrane</keyword>
<evidence type="ECO:0000256" key="2">
    <source>
        <dbReference type="ARBA" id="ARBA00022448"/>
    </source>
</evidence>
<keyword evidence="10" id="KW-1185">Reference proteome</keyword>
<keyword evidence="6 7" id="KW-0472">Membrane</keyword>
<keyword evidence="5 7" id="KW-1133">Transmembrane helix</keyword>
<feature type="transmembrane region" description="Helical" evidence="7">
    <location>
        <begin position="216"/>
        <end position="235"/>
    </location>
</feature>
<dbReference type="InterPro" id="IPR051393">
    <property type="entry name" value="ABC_transporter_permease"/>
</dbReference>
<feature type="domain" description="ABC transmembrane type-1" evidence="8">
    <location>
        <begin position="83"/>
        <end position="299"/>
    </location>
</feature>
<dbReference type="PANTHER" id="PTHR30193:SF41">
    <property type="entry name" value="DIACETYLCHITOBIOSE UPTAKE SYSTEM PERMEASE PROTEIN NGCF"/>
    <property type="match status" value="1"/>
</dbReference>
<keyword evidence="4 7" id="KW-0812">Transmembrane</keyword>
<accession>A0ABW6WLU8</accession>
<dbReference type="InterPro" id="IPR000515">
    <property type="entry name" value="MetI-like"/>
</dbReference>
<comment type="similarity">
    <text evidence="7">Belongs to the binding-protein-dependent transport system permease family.</text>
</comment>
<evidence type="ECO:0000256" key="6">
    <source>
        <dbReference type="ARBA" id="ARBA00023136"/>
    </source>
</evidence>
<sequence>MTTTRPAPPRAPSPKPVLINRHTLLGIVLVAPAVLTIVVVMFVPLGYAVTSSFFDHPGNSGSTFVFFDNYARFFRDPVALRSLWNTALYTALNLALCLLLGVGMAVLLQSFPRRTGNFFRAFFSMPLLISPIIVGLIWRYMYDRQYGFVYWLLGLAGLDDSFGGLTSTKTALVSIVLADVWNVTPFVLLVVSAGLTVVPGELYEAARIDGAGPLRILFRITLPLLTKVLAVVVMIRGTDAFRTFDIIYALTNGGPANSTSSLSIYSYKQAFENGELGFGMAASILTLIVLVVLFGPLMRNSARERDPR</sequence>
<feature type="transmembrane region" description="Helical" evidence="7">
    <location>
        <begin position="24"/>
        <end position="47"/>
    </location>
</feature>
<comment type="subcellular location">
    <subcellularLocation>
        <location evidence="1 7">Cell membrane</location>
        <topology evidence="1 7">Multi-pass membrane protein</topology>
    </subcellularLocation>
</comment>